<keyword evidence="1" id="KW-0472">Membrane</keyword>
<proteinExistence type="predicted"/>
<feature type="transmembrane region" description="Helical" evidence="1">
    <location>
        <begin position="26"/>
        <end position="47"/>
    </location>
</feature>
<sequence length="53" mass="5321">MPKTLLAILAVAAMLSSPVLLIMDQIYVGAGLGVAGIAILVTLLVTAGEKKNG</sequence>
<comment type="caution">
    <text evidence="2">The sequence shown here is derived from an EMBL/GenBank/DDBJ whole genome shotgun (WGS) entry which is preliminary data.</text>
</comment>
<evidence type="ECO:0000256" key="1">
    <source>
        <dbReference type="SAM" id="Phobius"/>
    </source>
</evidence>
<reference evidence="2 3" key="1">
    <citation type="submission" date="2016-01" db="EMBL/GenBank/DDBJ databases">
        <authorList>
            <person name="Mitreva M."/>
            <person name="Pepin K.H."/>
            <person name="Mihindukulasuriya K.A."/>
            <person name="Fulton R."/>
            <person name="Fronick C."/>
            <person name="O'Laughlin M."/>
            <person name="Miner T."/>
            <person name="Herter B."/>
            <person name="Rosa B.A."/>
            <person name="Cordes M."/>
            <person name="Tomlinson C."/>
            <person name="Wollam A."/>
            <person name="Palsikar V.B."/>
            <person name="Mardis E.R."/>
            <person name="Wilson R.K."/>
        </authorList>
    </citation>
    <scope>NUCLEOTIDE SEQUENCE [LARGE SCALE GENOMIC DNA]</scope>
    <source>
        <strain evidence="2 3">DNF00696</strain>
    </source>
</reference>
<dbReference type="AlphaFoldDB" id="A0AB34WYW5"/>
<accession>A0AB34WYW5</accession>
<keyword evidence="1" id="KW-1133">Transmembrane helix</keyword>
<evidence type="ECO:0000313" key="3">
    <source>
        <dbReference type="Proteomes" id="UP000070572"/>
    </source>
</evidence>
<evidence type="ECO:0000313" key="2">
    <source>
        <dbReference type="EMBL" id="KXB80267.1"/>
    </source>
</evidence>
<organism evidence="2 3">
    <name type="scientific">Varibaculum cambriense</name>
    <dbReference type="NCBI Taxonomy" id="184870"/>
    <lineage>
        <taxon>Bacteria</taxon>
        <taxon>Bacillati</taxon>
        <taxon>Actinomycetota</taxon>
        <taxon>Actinomycetes</taxon>
        <taxon>Actinomycetales</taxon>
        <taxon>Actinomycetaceae</taxon>
        <taxon>Varibaculum</taxon>
    </lineage>
</organism>
<dbReference type="EMBL" id="LSDN01000017">
    <property type="protein sequence ID" value="KXB80267.1"/>
    <property type="molecule type" value="Genomic_DNA"/>
</dbReference>
<protein>
    <submittedName>
        <fullName evidence="2">Uncharacterized protein</fullName>
    </submittedName>
</protein>
<gene>
    <name evidence="2" type="ORF">HMPREF1862_01379</name>
</gene>
<keyword evidence="1" id="KW-0812">Transmembrane</keyword>
<name>A0AB34WYW5_9ACTO</name>
<dbReference type="Proteomes" id="UP000070572">
    <property type="component" value="Unassembled WGS sequence"/>
</dbReference>
<dbReference type="RefSeq" id="WP_156430226.1">
    <property type="nucleotide sequence ID" value="NZ_KQ960684.1"/>
</dbReference>